<feature type="non-terminal residue" evidence="1">
    <location>
        <position position="1"/>
    </location>
</feature>
<dbReference type="AlphaFoldDB" id="A0A6J4S6L6"/>
<name>A0A6J4S6L6_9ACTN</name>
<accession>A0A6J4S6L6</accession>
<proteinExistence type="predicted"/>
<dbReference type="EMBL" id="CADCVK010000319">
    <property type="protein sequence ID" value="CAA9490991.1"/>
    <property type="molecule type" value="Genomic_DNA"/>
</dbReference>
<evidence type="ECO:0000313" key="1">
    <source>
        <dbReference type="EMBL" id="CAA9490991.1"/>
    </source>
</evidence>
<organism evidence="1">
    <name type="scientific">uncultured Rubrobacteraceae bacterium</name>
    <dbReference type="NCBI Taxonomy" id="349277"/>
    <lineage>
        <taxon>Bacteria</taxon>
        <taxon>Bacillati</taxon>
        <taxon>Actinomycetota</taxon>
        <taxon>Rubrobacteria</taxon>
        <taxon>Rubrobacterales</taxon>
        <taxon>Rubrobacteraceae</taxon>
        <taxon>environmental samples</taxon>
    </lineage>
</organism>
<gene>
    <name evidence="1" type="ORF">AVDCRST_MAG12-2090</name>
</gene>
<protein>
    <submittedName>
        <fullName evidence="1">Uncharacterized protein</fullName>
    </submittedName>
</protein>
<sequence>AGRARRARCRVPLRFRRALAYLFQRAASSFRSSPVGV</sequence>
<reference evidence="1" key="1">
    <citation type="submission" date="2020-02" db="EMBL/GenBank/DDBJ databases">
        <authorList>
            <person name="Meier V. D."/>
        </authorList>
    </citation>
    <scope>NUCLEOTIDE SEQUENCE</scope>
    <source>
        <strain evidence="1">AVDCRST_MAG12</strain>
    </source>
</reference>
<feature type="non-terminal residue" evidence="1">
    <location>
        <position position="37"/>
    </location>
</feature>